<evidence type="ECO:0000313" key="1">
    <source>
        <dbReference type="EMBL" id="KAD5318163.1"/>
    </source>
</evidence>
<organism evidence="1 2">
    <name type="scientific">Mikania micrantha</name>
    <name type="common">bitter vine</name>
    <dbReference type="NCBI Taxonomy" id="192012"/>
    <lineage>
        <taxon>Eukaryota</taxon>
        <taxon>Viridiplantae</taxon>
        <taxon>Streptophyta</taxon>
        <taxon>Embryophyta</taxon>
        <taxon>Tracheophyta</taxon>
        <taxon>Spermatophyta</taxon>
        <taxon>Magnoliopsida</taxon>
        <taxon>eudicotyledons</taxon>
        <taxon>Gunneridae</taxon>
        <taxon>Pentapetalae</taxon>
        <taxon>asterids</taxon>
        <taxon>campanulids</taxon>
        <taxon>Asterales</taxon>
        <taxon>Asteraceae</taxon>
        <taxon>Asteroideae</taxon>
        <taxon>Heliantheae alliance</taxon>
        <taxon>Eupatorieae</taxon>
        <taxon>Mikania</taxon>
    </lineage>
</organism>
<dbReference type="Proteomes" id="UP000326396">
    <property type="component" value="Linkage Group LG17"/>
</dbReference>
<dbReference type="OrthoDB" id="1743497at2759"/>
<evidence type="ECO:0008006" key="3">
    <source>
        <dbReference type="Google" id="ProtNLM"/>
    </source>
</evidence>
<evidence type="ECO:0000313" key="2">
    <source>
        <dbReference type="Proteomes" id="UP000326396"/>
    </source>
</evidence>
<dbReference type="EMBL" id="SZYD01000009">
    <property type="protein sequence ID" value="KAD5318163.1"/>
    <property type="molecule type" value="Genomic_DNA"/>
</dbReference>
<sequence length="142" mass="16918">MWMKALTLHVGKKKRKRSKQNRWNWWKISIAKTVIVPKKKDVFVQYLKQIQHPKTYDIHAAQVQKLHISWATKTNAIDCAVFVMRHMEKFMCVREQFNCGFSTNGKKKKSQLNLLRKRFVLHLLRSEVNVLLDTILTDARKK</sequence>
<dbReference type="AlphaFoldDB" id="A0A5N6NVJ3"/>
<reference evidence="1 2" key="1">
    <citation type="submission" date="2019-05" db="EMBL/GenBank/DDBJ databases">
        <title>Mikania micrantha, genome provides insights into the molecular mechanism of rapid growth.</title>
        <authorList>
            <person name="Liu B."/>
        </authorList>
    </citation>
    <scope>NUCLEOTIDE SEQUENCE [LARGE SCALE GENOMIC DNA]</scope>
    <source>
        <strain evidence="1">NLD-2019</strain>
        <tissue evidence="1">Leaf</tissue>
    </source>
</reference>
<accession>A0A5N6NVJ3</accession>
<keyword evidence="2" id="KW-1185">Reference proteome</keyword>
<gene>
    <name evidence="1" type="ORF">E3N88_18109</name>
</gene>
<comment type="caution">
    <text evidence="1">The sequence shown here is derived from an EMBL/GenBank/DDBJ whole genome shotgun (WGS) entry which is preliminary data.</text>
</comment>
<proteinExistence type="predicted"/>
<protein>
    <recommendedName>
        <fullName evidence="3">Ubiquitin-like protease family profile domain-containing protein</fullName>
    </recommendedName>
</protein>
<name>A0A5N6NVJ3_9ASTR</name>